<dbReference type="EMBL" id="CP072801">
    <property type="protein sequence ID" value="QTR45051.1"/>
    <property type="molecule type" value="Genomic_DNA"/>
</dbReference>
<dbReference type="Gene3D" id="3.40.190.10">
    <property type="entry name" value="Periplasmic binding protein-like II"/>
    <property type="match status" value="2"/>
</dbReference>
<protein>
    <submittedName>
        <fullName evidence="4">Substrate-binding domain-containing protein</fullName>
    </submittedName>
</protein>
<dbReference type="PANTHER" id="PTHR37945:SF1">
    <property type="entry name" value="EXTRACELLULAR TUNGSTATE BINDING PROTEIN"/>
    <property type="match status" value="1"/>
</dbReference>
<accession>A0ABX7WPG2</accession>
<evidence type="ECO:0000313" key="5">
    <source>
        <dbReference type="Proteomes" id="UP000672039"/>
    </source>
</evidence>
<keyword evidence="5" id="KW-1185">Reference proteome</keyword>
<evidence type="ECO:0000259" key="3">
    <source>
        <dbReference type="Pfam" id="PF12849"/>
    </source>
</evidence>
<evidence type="ECO:0000256" key="1">
    <source>
        <dbReference type="SAM" id="MobiDB-lite"/>
    </source>
</evidence>
<sequence>MKKLLSTLLLASAFLCGAVHADDKPANMTLKMATTTSTENSGLLTDLLPKFEKESGYSIQVIAVGTGKALKMGEDGDVDVVLVHAPAAEKEFVEKGFGDKRYPVMYNDFIVLGPDADPAGVRDTKTAPESFAKIAEKQAIFISRGDDSGTDKKEKQLWETAGIKPAGDWYREAGQGMGKVIQMAGELEGYTLADRGTWLAGVDKSPLKIVHEGDKDLFNPYGVIAVSQTRYPDINHTGAQAFIDWIISAKGQQAIADFKINGTPLFTPNADTAAPSADKPAEAPATAK</sequence>
<dbReference type="RefSeq" id="WP_210221483.1">
    <property type="nucleotide sequence ID" value="NZ_CP072801.1"/>
</dbReference>
<gene>
    <name evidence="4" type="ORF">J9253_13665</name>
</gene>
<feature type="chain" id="PRO_5045698453" evidence="2">
    <location>
        <begin position="22"/>
        <end position="288"/>
    </location>
</feature>
<feature type="signal peptide" evidence="2">
    <location>
        <begin position="1"/>
        <end position="21"/>
    </location>
</feature>
<dbReference type="InterPro" id="IPR024370">
    <property type="entry name" value="PBP_domain"/>
</dbReference>
<keyword evidence="2" id="KW-0732">Signal</keyword>
<evidence type="ECO:0000313" key="4">
    <source>
        <dbReference type="EMBL" id="QTR45051.1"/>
    </source>
</evidence>
<name>A0ABX7WPG2_9GAMM</name>
<evidence type="ECO:0000256" key="2">
    <source>
        <dbReference type="SAM" id="SignalP"/>
    </source>
</evidence>
<feature type="region of interest" description="Disordered" evidence="1">
    <location>
        <begin position="269"/>
        <end position="288"/>
    </location>
</feature>
<dbReference type="SUPFAM" id="SSF53850">
    <property type="entry name" value="Periplasmic binding protein-like II"/>
    <property type="match status" value="1"/>
</dbReference>
<proteinExistence type="predicted"/>
<organism evidence="4 5">
    <name type="scientific">Thiothrix litoralis</name>
    <dbReference type="NCBI Taxonomy" id="2891210"/>
    <lineage>
        <taxon>Bacteria</taxon>
        <taxon>Pseudomonadati</taxon>
        <taxon>Pseudomonadota</taxon>
        <taxon>Gammaproteobacteria</taxon>
        <taxon>Thiotrichales</taxon>
        <taxon>Thiotrichaceae</taxon>
        <taxon>Thiothrix</taxon>
    </lineage>
</organism>
<dbReference type="InterPro" id="IPR052738">
    <property type="entry name" value="ABC-Tungstate_binding"/>
</dbReference>
<dbReference type="PANTHER" id="PTHR37945">
    <property type="entry name" value="EXTRACELLULAR TUNGSTATE BINDING PROTEIN"/>
    <property type="match status" value="1"/>
</dbReference>
<dbReference type="Proteomes" id="UP000672039">
    <property type="component" value="Chromosome"/>
</dbReference>
<dbReference type="Pfam" id="PF12849">
    <property type="entry name" value="PBP_like_2"/>
    <property type="match status" value="1"/>
</dbReference>
<reference evidence="4 5" key="1">
    <citation type="submission" date="2021-04" db="EMBL/GenBank/DDBJ databases">
        <title>Genomics, taxonomy and metabolism of representatives of sulfur bacteria of the genus Thiothrix: Thiothrix fructosivorans QT, Thiothrix unzii A1T and three new species, Thiothrix subterranea sp. nov., Thiothrix litoralis sp. nov. and 'Candidatus Thiothrix anitrata' sp. nov.</title>
        <authorList>
            <person name="Ravin N.V."/>
            <person name="Smolyakov D."/>
            <person name="Rudenko T.S."/>
            <person name="Mardanov A.V."/>
            <person name="Beletsky A.V."/>
            <person name="Markov N.D."/>
            <person name="Fomenkov A.I."/>
            <person name="Roberts R.J."/>
            <person name="Karnachuk O.V."/>
            <person name="Novikov A."/>
            <person name="Grabovich M.Y."/>
        </authorList>
    </citation>
    <scope>NUCLEOTIDE SEQUENCE [LARGE SCALE GENOMIC DNA]</scope>
    <source>
        <strain evidence="4 5">AS</strain>
    </source>
</reference>
<feature type="domain" description="PBP" evidence="3">
    <location>
        <begin position="32"/>
        <end position="249"/>
    </location>
</feature>